<dbReference type="SUPFAM" id="SSF51905">
    <property type="entry name" value="FAD/NAD(P)-binding domain"/>
    <property type="match status" value="1"/>
</dbReference>
<dbReference type="Proteomes" id="UP000031631">
    <property type="component" value="Chromosome"/>
</dbReference>
<dbReference type="EMBL" id="AP012273">
    <property type="protein sequence ID" value="BAO42987.1"/>
    <property type="molecule type" value="Genomic_DNA"/>
</dbReference>
<protein>
    <recommendedName>
        <fullName evidence="8">NAD(P)/FAD-dependent oxidoreductase</fullName>
    </recommendedName>
</protein>
<evidence type="ECO:0000313" key="7">
    <source>
        <dbReference type="Proteomes" id="UP000031631"/>
    </source>
</evidence>
<sequence>MNRHFDVIIIGAGAAGLMCAMEAGQRGRRVLILEKSGRAGNKIRISGGGKSNFTNLNMGAEYFLSRNPHFCKSPLARYTQWDFMDLLSRHGLTWEEREHGQLFCNQGATAIVDLLLEQCRNAGVAFQYECEVGEISRGEHFQLRTSQGKFSSTSLVVATGGPSIPRMGSTDFGLRIARRFGLKSIPFKPALVPFTFPPGFIARVSRPLAGISLNTAVSCNNAHFREQLLFTHRGLSGPVILQISSYWNKGDHISVDLLPDRDAGDWLRDEQGAHANRRLNTVLGDQLPRRLANILCEQNFGNQPLQGFTHGQLAEIGATLNAWQLLPSGTEGMRTAEAATGGVDTRELSSRTLEAGKVPGLYFIGETVDVTGHLGGYNFQWAWSSGWCAGQVA</sequence>
<name>A0A7U6GG38_9GAMM</name>
<evidence type="ECO:0000256" key="3">
    <source>
        <dbReference type="ARBA" id="ARBA00022827"/>
    </source>
</evidence>
<dbReference type="PANTHER" id="PTHR42887:SF2">
    <property type="entry name" value="OS12G0638800 PROTEIN"/>
    <property type="match status" value="1"/>
</dbReference>
<evidence type="ECO:0008006" key="8">
    <source>
        <dbReference type="Google" id="ProtNLM"/>
    </source>
</evidence>
<dbReference type="Gene3D" id="1.10.8.260">
    <property type="entry name" value="HI0933 insert domain-like"/>
    <property type="match status" value="1"/>
</dbReference>
<dbReference type="PANTHER" id="PTHR42887">
    <property type="entry name" value="OS12G0638800 PROTEIN"/>
    <property type="match status" value="1"/>
</dbReference>
<evidence type="ECO:0000256" key="2">
    <source>
        <dbReference type="ARBA" id="ARBA00022630"/>
    </source>
</evidence>
<evidence type="ECO:0000256" key="1">
    <source>
        <dbReference type="ARBA" id="ARBA00001974"/>
    </source>
</evidence>
<keyword evidence="3" id="KW-0274">FAD</keyword>
<dbReference type="SUPFAM" id="SSF160996">
    <property type="entry name" value="HI0933 insert domain-like"/>
    <property type="match status" value="1"/>
</dbReference>
<dbReference type="Gene3D" id="3.50.50.60">
    <property type="entry name" value="FAD/NAD(P)-binding domain"/>
    <property type="match status" value="1"/>
</dbReference>
<proteinExistence type="predicted"/>
<dbReference type="InterPro" id="IPR055178">
    <property type="entry name" value="RsdA/BaiN/AoA(So)-like_dom"/>
</dbReference>
<gene>
    <name evidence="6" type="ORF">TBH_C0037</name>
</gene>
<evidence type="ECO:0000313" key="6">
    <source>
        <dbReference type="EMBL" id="BAO42987.1"/>
    </source>
</evidence>
<feature type="domain" description="RsdA/BaiN/AoA(So)-like insert" evidence="5">
    <location>
        <begin position="188"/>
        <end position="337"/>
    </location>
</feature>
<organism evidence="6 7">
    <name type="scientific">Thiolapillus brandeum</name>
    <dbReference type="NCBI Taxonomy" id="1076588"/>
    <lineage>
        <taxon>Bacteria</taxon>
        <taxon>Pseudomonadati</taxon>
        <taxon>Pseudomonadota</taxon>
        <taxon>Gammaproteobacteria</taxon>
        <taxon>Chromatiales</taxon>
        <taxon>Sedimenticolaceae</taxon>
        <taxon>Thiolapillus</taxon>
    </lineage>
</organism>
<dbReference type="InterPro" id="IPR004792">
    <property type="entry name" value="BaiN-like"/>
</dbReference>
<dbReference type="Pfam" id="PF03486">
    <property type="entry name" value="HI0933_like"/>
    <property type="match status" value="1"/>
</dbReference>
<dbReference type="AlphaFoldDB" id="A0A7U6GG38"/>
<dbReference type="PRINTS" id="PR00368">
    <property type="entry name" value="FADPNR"/>
</dbReference>
<dbReference type="KEGG" id="tbn:TBH_C0037"/>
<dbReference type="InterPro" id="IPR057661">
    <property type="entry name" value="RsdA/BaiN/AoA(So)_Rossmann"/>
</dbReference>
<keyword evidence="7" id="KW-1185">Reference proteome</keyword>
<dbReference type="InterPro" id="IPR023166">
    <property type="entry name" value="BaiN-like_dom_sf"/>
</dbReference>
<dbReference type="Gene3D" id="2.40.30.10">
    <property type="entry name" value="Translation factors"/>
    <property type="match status" value="1"/>
</dbReference>
<accession>A0A7U6GG38</accession>
<feature type="domain" description="RsdA/BaiN/AoA(So)-like Rossmann fold-like" evidence="4">
    <location>
        <begin position="6"/>
        <end position="391"/>
    </location>
</feature>
<dbReference type="Pfam" id="PF22780">
    <property type="entry name" value="HI0933_like_1st"/>
    <property type="match status" value="1"/>
</dbReference>
<keyword evidence="2" id="KW-0285">Flavoprotein</keyword>
<dbReference type="RefSeq" id="WP_041064116.1">
    <property type="nucleotide sequence ID" value="NZ_AP012273.1"/>
</dbReference>
<reference evidence="6 7" key="1">
    <citation type="journal article" date="2014" name="PLoS ONE">
        <title>Physiological and genomic features of a novel sulfur-oxidizing gammaproteobacterium belonging to a previously uncultivated symbiotic lineage isolated from a hydrothermal vent.</title>
        <authorList>
            <person name="Nunoura T."/>
            <person name="Takaki Y."/>
            <person name="Kazama H."/>
            <person name="Kakuta J."/>
            <person name="Shimamura S."/>
            <person name="Makita H."/>
            <person name="Hirai M."/>
            <person name="Miyazaki M."/>
            <person name="Takai K."/>
        </authorList>
    </citation>
    <scope>NUCLEOTIDE SEQUENCE [LARGE SCALE GENOMIC DNA]</scope>
    <source>
        <strain evidence="6 7">Hiromi1</strain>
    </source>
</reference>
<dbReference type="NCBIfam" id="TIGR00275">
    <property type="entry name" value="aminoacetone oxidase family FAD-binding enzyme"/>
    <property type="match status" value="1"/>
</dbReference>
<evidence type="ECO:0000259" key="4">
    <source>
        <dbReference type="Pfam" id="PF03486"/>
    </source>
</evidence>
<dbReference type="PRINTS" id="PR00411">
    <property type="entry name" value="PNDRDTASEI"/>
</dbReference>
<evidence type="ECO:0000259" key="5">
    <source>
        <dbReference type="Pfam" id="PF22780"/>
    </source>
</evidence>
<dbReference type="InterPro" id="IPR036188">
    <property type="entry name" value="FAD/NAD-bd_sf"/>
</dbReference>
<comment type="cofactor">
    <cofactor evidence="1">
        <name>FAD</name>
        <dbReference type="ChEBI" id="CHEBI:57692"/>
    </cofactor>
</comment>